<accession>A0A9D1JS13</accession>
<reference evidence="3" key="2">
    <citation type="journal article" date="2021" name="PeerJ">
        <title>Extensive microbial diversity within the chicken gut microbiome revealed by metagenomics and culture.</title>
        <authorList>
            <person name="Gilroy R."/>
            <person name="Ravi A."/>
            <person name="Getino M."/>
            <person name="Pursley I."/>
            <person name="Horton D.L."/>
            <person name="Alikhan N.F."/>
            <person name="Baker D."/>
            <person name="Gharbi K."/>
            <person name="Hall N."/>
            <person name="Watson M."/>
            <person name="Adriaenssens E.M."/>
            <person name="Foster-Nyarko E."/>
            <person name="Jarju S."/>
            <person name="Secka A."/>
            <person name="Antonio M."/>
            <person name="Oren A."/>
            <person name="Chaudhuri R.R."/>
            <person name="La Ragione R."/>
            <person name="Hildebrand F."/>
            <person name="Pallen M.J."/>
        </authorList>
    </citation>
    <scope>NUCLEOTIDE SEQUENCE</scope>
    <source>
        <strain evidence="3">CHK178-757</strain>
    </source>
</reference>
<protein>
    <submittedName>
        <fullName evidence="3">Uncharacterized protein</fullName>
    </submittedName>
</protein>
<proteinExistence type="predicted"/>
<dbReference type="InterPro" id="IPR027304">
    <property type="entry name" value="Trigger_fact/SurA_dom_sf"/>
</dbReference>
<evidence type="ECO:0000313" key="3">
    <source>
        <dbReference type="EMBL" id="HIS48867.1"/>
    </source>
</evidence>
<evidence type="ECO:0000256" key="2">
    <source>
        <dbReference type="SAM" id="Phobius"/>
    </source>
</evidence>
<reference evidence="3" key="1">
    <citation type="submission" date="2020-10" db="EMBL/GenBank/DDBJ databases">
        <authorList>
            <person name="Gilroy R."/>
        </authorList>
    </citation>
    <scope>NUCLEOTIDE SEQUENCE</scope>
    <source>
        <strain evidence="3">CHK178-757</strain>
    </source>
</reference>
<comment type="caution">
    <text evidence="3">The sequence shown here is derived from an EMBL/GenBank/DDBJ whole genome shotgun (WGS) entry which is preliminary data.</text>
</comment>
<keyword evidence="2" id="KW-0472">Membrane</keyword>
<keyword evidence="2" id="KW-0812">Transmembrane</keyword>
<dbReference type="SUPFAM" id="SSF109998">
    <property type="entry name" value="Triger factor/SurA peptide-binding domain-like"/>
    <property type="match status" value="1"/>
</dbReference>
<evidence type="ECO:0000256" key="1">
    <source>
        <dbReference type="SAM" id="MobiDB-lite"/>
    </source>
</evidence>
<dbReference type="AlphaFoldDB" id="A0A9D1JS13"/>
<dbReference type="EMBL" id="DVIT01000065">
    <property type="protein sequence ID" value="HIS48867.1"/>
    <property type="molecule type" value="Genomic_DNA"/>
</dbReference>
<sequence length="428" mass="48382">MNLRDHRGGESKHDWTFWFIIGVIAAFIVIVACVYFVRRHNALDKTYITVGEHEVTQVEFDFFYNTVVNSYVSQNSSSLLYMGLDTTQPLDEQEYIMDPNLTWEDYFVESTIPFIQQVKALNDEAESVGFEYDVTEDYDSYISSVESAASNQGVSLSYYYEHSFGKYATESRLEPFVKEYLTFQAYYQQLLEDNAPSDEEVEAVYNANPEQYDTIDYRLYSIPASVEDDATEEEITAAVDEVEERANEMADRFEAGEDWRELCYEYANDNVKESYDPEAETDPTVITGGTSLTISSDYFDWLSDDSRKADDVMVYRSDTNNACFIVVFDSKTAYDLEEDSADISGDLAAQAVSEYVDGLIQNYEVSDPDRHLNYLYIEETEAESNTSETGTESDTAETGAETDAAETAAESDTADTGAESSESQADSE</sequence>
<name>A0A9D1JS13_9FIRM</name>
<dbReference type="PROSITE" id="PS51257">
    <property type="entry name" value="PROKAR_LIPOPROTEIN"/>
    <property type="match status" value="1"/>
</dbReference>
<keyword evidence="2" id="KW-1133">Transmembrane helix</keyword>
<feature type="region of interest" description="Disordered" evidence="1">
    <location>
        <begin position="380"/>
        <end position="428"/>
    </location>
</feature>
<organism evidence="3 4">
    <name type="scientific">Candidatus Scybalocola faecigallinarum</name>
    <dbReference type="NCBI Taxonomy" id="2840941"/>
    <lineage>
        <taxon>Bacteria</taxon>
        <taxon>Bacillati</taxon>
        <taxon>Bacillota</taxon>
        <taxon>Clostridia</taxon>
        <taxon>Lachnospirales</taxon>
        <taxon>Lachnospiraceae</taxon>
        <taxon>Lachnospiraceae incertae sedis</taxon>
        <taxon>Candidatus Scybalocola (ex Gilroy et al. 2021)</taxon>
    </lineage>
</organism>
<evidence type="ECO:0000313" key="4">
    <source>
        <dbReference type="Proteomes" id="UP000823927"/>
    </source>
</evidence>
<feature type="transmembrane region" description="Helical" evidence="2">
    <location>
        <begin position="15"/>
        <end position="37"/>
    </location>
</feature>
<dbReference type="Proteomes" id="UP000823927">
    <property type="component" value="Unassembled WGS sequence"/>
</dbReference>
<gene>
    <name evidence="3" type="ORF">IAB46_15205</name>
</gene>
<feature type="compositionally biased region" description="Low complexity" evidence="1">
    <location>
        <begin position="383"/>
        <end position="419"/>
    </location>
</feature>